<proteinExistence type="predicted"/>
<feature type="domain" description="AB hydrolase-1" evidence="2">
    <location>
        <begin position="50"/>
        <end position="298"/>
    </location>
</feature>
<dbReference type="RefSeq" id="WP_344501882.1">
    <property type="nucleotide sequence ID" value="NZ_BAAAQD010000003.1"/>
</dbReference>
<dbReference type="Proteomes" id="UP001501470">
    <property type="component" value="Unassembled WGS sequence"/>
</dbReference>
<protein>
    <submittedName>
        <fullName evidence="3">Alpha/beta fold hydrolase</fullName>
    </submittedName>
</protein>
<dbReference type="InterPro" id="IPR050266">
    <property type="entry name" value="AB_hydrolase_sf"/>
</dbReference>
<dbReference type="PANTHER" id="PTHR43798">
    <property type="entry name" value="MONOACYLGLYCEROL LIPASE"/>
    <property type="match status" value="1"/>
</dbReference>
<comment type="caution">
    <text evidence="3">The sequence shown here is derived from an EMBL/GenBank/DDBJ whole genome shotgun (WGS) entry which is preliminary data.</text>
</comment>
<dbReference type="PRINTS" id="PR00412">
    <property type="entry name" value="EPOXHYDRLASE"/>
</dbReference>
<dbReference type="EMBL" id="BAAAQD010000003">
    <property type="protein sequence ID" value="GAA1509198.1"/>
    <property type="molecule type" value="Genomic_DNA"/>
</dbReference>
<dbReference type="PANTHER" id="PTHR43798:SF33">
    <property type="entry name" value="HYDROLASE, PUTATIVE (AFU_ORTHOLOGUE AFUA_2G14860)-RELATED"/>
    <property type="match status" value="1"/>
</dbReference>
<accession>A0ABP4KTP1</accession>
<dbReference type="Pfam" id="PF00561">
    <property type="entry name" value="Abhydrolase_1"/>
    <property type="match status" value="1"/>
</dbReference>
<dbReference type="InterPro" id="IPR000073">
    <property type="entry name" value="AB_hydrolase_1"/>
</dbReference>
<dbReference type="GO" id="GO:0016787">
    <property type="term" value="F:hydrolase activity"/>
    <property type="evidence" value="ECO:0007669"/>
    <property type="project" value="UniProtKB-KW"/>
</dbReference>
<feature type="region of interest" description="Disordered" evidence="1">
    <location>
        <begin position="322"/>
        <end position="346"/>
    </location>
</feature>
<dbReference type="InterPro" id="IPR029058">
    <property type="entry name" value="AB_hydrolase_fold"/>
</dbReference>
<evidence type="ECO:0000256" key="1">
    <source>
        <dbReference type="SAM" id="MobiDB-lite"/>
    </source>
</evidence>
<dbReference type="PRINTS" id="PR00111">
    <property type="entry name" value="ABHYDROLASE"/>
</dbReference>
<gene>
    <name evidence="3" type="ORF">GCM10009827_024290</name>
</gene>
<keyword evidence="4" id="KW-1185">Reference proteome</keyword>
<evidence type="ECO:0000313" key="4">
    <source>
        <dbReference type="Proteomes" id="UP001501470"/>
    </source>
</evidence>
<organism evidence="3 4">
    <name type="scientific">Dactylosporangium maewongense</name>
    <dbReference type="NCBI Taxonomy" id="634393"/>
    <lineage>
        <taxon>Bacteria</taxon>
        <taxon>Bacillati</taxon>
        <taxon>Actinomycetota</taxon>
        <taxon>Actinomycetes</taxon>
        <taxon>Micromonosporales</taxon>
        <taxon>Micromonosporaceae</taxon>
        <taxon>Dactylosporangium</taxon>
    </lineage>
</organism>
<dbReference type="SUPFAM" id="SSF53474">
    <property type="entry name" value="alpha/beta-Hydrolases"/>
    <property type="match status" value="1"/>
</dbReference>
<evidence type="ECO:0000259" key="2">
    <source>
        <dbReference type="Pfam" id="PF00561"/>
    </source>
</evidence>
<keyword evidence="3" id="KW-0378">Hydrolase</keyword>
<evidence type="ECO:0000313" key="3">
    <source>
        <dbReference type="EMBL" id="GAA1509198.1"/>
    </source>
</evidence>
<dbReference type="InterPro" id="IPR000639">
    <property type="entry name" value="Epox_hydrolase-like"/>
</dbReference>
<dbReference type="Gene3D" id="3.40.50.1820">
    <property type="entry name" value="alpha/beta hydrolase"/>
    <property type="match status" value="1"/>
</dbReference>
<reference evidence="4" key="1">
    <citation type="journal article" date="2019" name="Int. J. Syst. Evol. Microbiol.">
        <title>The Global Catalogue of Microorganisms (GCM) 10K type strain sequencing project: providing services to taxonomists for standard genome sequencing and annotation.</title>
        <authorList>
            <consortium name="The Broad Institute Genomics Platform"/>
            <consortium name="The Broad Institute Genome Sequencing Center for Infectious Disease"/>
            <person name="Wu L."/>
            <person name="Ma J."/>
        </authorList>
    </citation>
    <scope>NUCLEOTIDE SEQUENCE [LARGE SCALE GENOMIC DNA]</scope>
    <source>
        <strain evidence="4">JCM 15933</strain>
    </source>
</reference>
<name>A0ABP4KTP1_9ACTN</name>
<sequence>MKRAALVPEFTVPSPERLPDMWPGREVELDGLKAYVRDTPAAAPGAEPAVYVHGLGGSSTNWTDLAGVLAGRLDGQAIDLPGFGYSDPARSYSLAAMASHIVRWVEHSGRGPVHLFGNSMGGAAVVVAAALRPDLVRSLTLISPAMPFLDPRRSLQGPIVPLLLLPNAAKLAARRMSSMEPEALASMVIESCYADPTRYPEQRRLEAIEEARRRHLVPWYAEAYVGSLRGLVSSFLRAYLPGEGSMWKMAARIKAPTLVIAGRQDRLVDIRTAPQVARLIPDSRLMMLEGVGHVAQMEVPRTVARAVFGMLDELQEDKAGRAATQQVATQVRDGVRQRAPRVRMAS</sequence>